<accession>A0AAX6HKZ9</accession>
<comment type="caution">
    <text evidence="1">The sequence shown here is derived from an EMBL/GenBank/DDBJ whole genome shotgun (WGS) entry which is preliminary data.</text>
</comment>
<proteinExistence type="predicted"/>
<reference evidence="1" key="2">
    <citation type="submission" date="2023-04" db="EMBL/GenBank/DDBJ databases">
        <authorList>
            <person name="Bruccoleri R.E."/>
            <person name="Oakeley E.J."/>
            <person name="Faust A.-M."/>
            <person name="Dessus-Babus S."/>
            <person name="Altorfer M."/>
            <person name="Burckhardt D."/>
            <person name="Oertli M."/>
            <person name="Naumann U."/>
            <person name="Petersen F."/>
            <person name="Wong J."/>
        </authorList>
    </citation>
    <scope>NUCLEOTIDE SEQUENCE</scope>
    <source>
        <strain evidence="1">GSM-AAB239-AS_SAM_17_03QT</strain>
        <tissue evidence="1">Leaf</tissue>
    </source>
</reference>
<evidence type="ECO:0000313" key="2">
    <source>
        <dbReference type="Proteomes" id="UP001140949"/>
    </source>
</evidence>
<keyword evidence="2" id="KW-1185">Reference proteome</keyword>
<dbReference type="Proteomes" id="UP001140949">
    <property type="component" value="Unassembled WGS sequence"/>
</dbReference>
<gene>
    <name evidence="1" type="ORF">M6B38_307040</name>
</gene>
<evidence type="ECO:0000313" key="1">
    <source>
        <dbReference type="EMBL" id="KAJ6841357.1"/>
    </source>
</evidence>
<reference evidence="1" key="1">
    <citation type="journal article" date="2023" name="GigaByte">
        <title>Genome assembly of the bearded iris, Iris pallida Lam.</title>
        <authorList>
            <person name="Bruccoleri R.E."/>
            <person name="Oakeley E.J."/>
            <person name="Faust A.M.E."/>
            <person name="Altorfer M."/>
            <person name="Dessus-Babus S."/>
            <person name="Burckhardt D."/>
            <person name="Oertli M."/>
            <person name="Naumann U."/>
            <person name="Petersen F."/>
            <person name="Wong J."/>
        </authorList>
    </citation>
    <scope>NUCLEOTIDE SEQUENCE</scope>
    <source>
        <strain evidence="1">GSM-AAB239-AS_SAM_17_03QT</strain>
    </source>
</reference>
<protein>
    <submittedName>
        <fullName evidence="1">ABC transporter C family member 8-like</fullName>
    </submittedName>
</protein>
<sequence>MVTKSLLFHLCIKEWHPPPFWCFVLVMESVATCTERATSDMLIALTGCHSFKNVAQLDVDNVKNDQKLGAHTS</sequence>
<dbReference type="AlphaFoldDB" id="A0AAX6HKZ9"/>
<name>A0AAX6HKZ9_IRIPA</name>
<dbReference type="EMBL" id="JANAVB010008794">
    <property type="protein sequence ID" value="KAJ6841357.1"/>
    <property type="molecule type" value="Genomic_DNA"/>
</dbReference>
<organism evidence="1 2">
    <name type="scientific">Iris pallida</name>
    <name type="common">Sweet iris</name>
    <dbReference type="NCBI Taxonomy" id="29817"/>
    <lineage>
        <taxon>Eukaryota</taxon>
        <taxon>Viridiplantae</taxon>
        <taxon>Streptophyta</taxon>
        <taxon>Embryophyta</taxon>
        <taxon>Tracheophyta</taxon>
        <taxon>Spermatophyta</taxon>
        <taxon>Magnoliopsida</taxon>
        <taxon>Liliopsida</taxon>
        <taxon>Asparagales</taxon>
        <taxon>Iridaceae</taxon>
        <taxon>Iridoideae</taxon>
        <taxon>Irideae</taxon>
        <taxon>Iris</taxon>
    </lineage>
</organism>